<comment type="caution">
    <text evidence="1">The sequence shown here is derived from an EMBL/GenBank/DDBJ whole genome shotgun (WGS) entry which is preliminary data.</text>
</comment>
<protein>
    <submittedName>
        <fullName evidence="1">Uncharacterized protein</fullName>
    </submittedName>
</protein>
<reference evidence="1 2" key="1">
    <citation type="submission" date="2016-03" db="EMBL/GenBank/DDBJ databases">
        <title>Choanephora cucurbitarum.</title>
        <authorList>
            <person name="Min B."/>
            <person name="Park H."/>
            <person name="Park J.-H."/>
            <person name="Shin H.-D."/>
            <person name="Choi I.-G."/>
        </authorList>
    </citation>
    <scope>NUCLEOTIDE SEQUENCE [LARGE SCALE GENOMIC DNA]</scope>
    <source>
        <strain evidence="1 2">KUS-F28377</strain>
    </source>
</reference>
<sequence>MQTLTLASSSISSASRKLTILVSQLRRAAAILYSRYLRTIKAENSDAAPTYDEVINVLQEKCITPTLVQSFELAFNDMVQGQNKSPQLFLSRLYEAAELADIDDDDMIHNCFRAGLLRPIRVFCIKCSSETFEDWVNHDDGWWNAHKSVDVNLVGNPFVTSGSDSNDVSPSESLSYLNTEGQVYKNLKATLAAGNDGFGRKRMPVHEGKVASRGGVNAVDSEVEQLAARLKNLRLHYVGQQTVPEGTRSHISNITITALKIHLKQT</sequence>
<dbReference type="OrthoDB" id="2275032at2759"/>
<dbReference type="AlphaFoldDB" id="A0A1C7MX70"/>
<keyword evidence="2" id="KW-1185">Reference proteome</keyword>
<name>A0A1C7MX70_9FUNG</name>
<organism evidence="1 2">
    <name type="scientific">Choanephora cucurbitarum</name>
    <dbReference type="NCBI Taxonomy" id="101091"/>
    <lineage>
        <taxon>Eukaryota</taxon>
        <taxon>Fungi</taxon>
        <taxon>Fungi incertae sedis</taxon>
        <taxon>Mucoromycota</taxon>
        <taxon>Mucoromycotina</taxon>
        <taxon>Mucoromycetes</taxon>
        <taxon>Mucorales</taxon>
        <taxon>Mucorineae</taxon>
        <taxon>Choanephoraceae</taxon>
        <taxon>Choanephoroideae</taxon>
        <taxon>Choanephora</taxon>
    </lineage>
</organism>
<dbReference type="EMBL" id="LUGH01001247">
    <property type="protein sequence ID" value="OBZ81371.1"/>
    <property type="molecule type" value="Genomic_DNA"/>
</dbReference>
<proteinExistence type="predicted"/>
<evidence type="ECO:0000313" key="2">
    <source>
        <dbReference type="Proteomes" id="UP000093000"/>
    </source>
</evidence>
<dbReference type="STRING" id="101091.A0A1C7MX70"/>
<gene>
    <name evidence="1" type="ORF">A0J61_10580</name>
</gene>
<dbReference type="Proteomes" id="UP000093000">
    <property type="component" value="Unassembled WGS sequence"/>
</dbReference>
<dbReference type="InParanoid" id="A0A1C7MX70"/>
<accession>A0A1C7MX70</accession>
<evidence type="ECO:0000313" key="1">
    <source>
        <dbReference type="EMBL" id="OBZ81371.1"/>
    </source>
</evidence>